<proteinExistence type="predicted"/>
<accession>A0A8D9EZ48</accession>
<evidence type="ECO:0000313" key="1">
    <source>
        <dbReference type="EMBL" id="CAG6770354.1"/>
    </source>
</evidence>
<protein>
    <submittedName>
        <fullName evidence="1">Uncharacterized protein</fullName>
    </submittedName>
</protein>
<reference evidence="1" key="1">
    <citation type="submission" date="2021-05" db="EMBL/GenBank/DDBJ databases">
        <authorList>
            <person name="Alioto T."/>
            <person name="Alioto T."/>
            <person name="Gomez Garrido J."/>
        </authorList>
    </citation>
    <scope>NUCLEOTIDE SEQUENCE</scope>
</reference>
<dbReference type="EMBL" id="HBUF01581538">
    <property type="protein sequence ID" value="CAG6770354.1"/>
    <property type="molecule type" value="Transcribed_RNA"/>
</dbReference>
<sequence>MRTSQFIQLLLHLIIPFNQRMLKLLVQVSEPDVKLFFSLPVGQEVFPPCILVLVQELVHGVVLHFLWKIKHNSSQSFIIVLPIQSEELPEQEHSLVQRQIIVTLLIHRLEHLQESTVVVFLTPLIKNLHDCV</sequence>
<dbReference type="AlphaFoldDB" id="A0A8D9EZ48"/>
<organism evidence="1">
    <name type="scientific">Cacopsylla melanoneura</name>
    <dbReference type="NCBI Taxonomy" id="428564"/>
    <lineage>
        <taxon>Eukaryota</taxon>
        <taxon>Metazoa</taxon>
        <taxon>Ecdysozoa</taxon>
        <taxon>Arthropoda</taxon>
        <taxon>Hexapoda</taxon>
        <taxon>Insecta</taxon>
        <taxon>Pterygota</taxon>
        <taxon>Neoptera</taxon>
        <taxon>Paraneoptera</taxon>
        <taxon>Hemiptera</taxon>
        <taxon>Sternorrhyncha</taxon>
        <taxon>Psylloidea</taxon>
        <taxon>Psyllidae</taxon>
        <taxon>Psyllinae</taxon>
        <taxon>Cacopsylla</taxon>
    </lineage>
</organism>
<name>A0A8D9EZ48_9HEMI</name>